<evidence type="ECO:0000256" key="1">
    <source>
        <dbReference type="SAM" id="Phobius"/>
    </source>
</evidence>
<organism evidence="2 3">
    <name type="scientific">Nonlabens agnitus</name>
    <dbReference type="NCBI Taxonomy" id="870484"/>
    <lineage>
        <taxon>Bacteria</taxon>
        <taxon>Pseudomonadati</taxon>
        <taxon>Bacteroidota</taxon>
        <taxon>Flavobacteriia</taxon>
        <taxon>Flavobacteriales</taxon>
        <taxon>Flavobacteriaceae</taxon>
        <taxon>Nonlabens</taxon>
    </lineage>
</organism>
<dbReference type="Proteomes" id="UP000239532">
    <property type="component" value="Unassembled WGS sequence"/>
</dbReference>
<name>A0A2S9WX57_9FLAO</name>
<sequence>MIWNVAIRIVSFFLTTFILCDFLIFLRILLRNYGEPLKTENIRDTVLVLGIATILLFLLKKILILLEQRYK</sequence>
<feature type="transmembrane region" description="Helical" evidence="1">
    <location>
        <begin position="46"/>
        <end position="66"/>
    </location>
</feature>
<gene>
    <name evidence="2" type="ORF">BST86_13495</name>
</gene>
<feature type="transmembrane region" description="Helical" evidence="1">
    <location>
        <begin position="6"/>
        <end position="26"/>
    </location>
</feature>
<keyword evidence="3" id="KW-1185">Reference proteome</keyword>
<evidence type="ECO:0000313" key="3">
    <source>
        <dbReference type="Proteomes" id="UP000239532"/>
    </source>
</evidence>
<keyword evidence="1" id="KW-0812">Transmembrane</keyword>
<evidence type="ECO:0000313" key="2">
    <source>
        <dbReference type="EMBL" id="PRP68031.1"/>
    </source>
</evidence>
<keyword evidence="1" id="KW-0472">Membrane</keyword>
<comment type="caution">
    <text evidence="2">The sequence shown here is derived from an EMBL/GenBank/DDBJ whole genome shotgun (WGS) entry which is preliminary data.</text>
</comment>
<protein>
    <submittedName>
        <fullName evidence="2">Uncharacterized protein</fullName>
    </submittedName>
</protein>
<reference evidence="2 3" key="1">
    <citation type="submission" date="2016-11" db="EMBL/GenBank/DDBJ databases">
        <title>Trade-off between light-utilization and light-protection in marine flavobacteria.</title>
        <authorList>
            <person name="Kumagai Y."/>
        </authorList>
    </citation>
    <scope>NUCLEOTIDE SEQUENCE [LARGE SCALE GENOMIC DNA]</scope>
    <source>
        <strain evidence="2 3">JCM 17109</strain>
    </source>
</reference>
<dbReference type="EMBL" id="MQUC01000003">
    <property type="protein sequence ID" value="PRP68031.1"/>
    <property type="molecule type" value="Genomic_DNA"/>
</dbReference>
<accession>A0A2S9WX57</accession>
<dbReference type="AlphaFoldDB" id="A0A2S9WX57"/>
<proteinExistence type="predicted"/>
<keyword evidence="1" id="KW-1133">Transmembrane helix</keyword>